<dbReference type="GO" id="GO:0006508">
    <property type="term" value="P:proteolysis"/>
    <property type="evidence" value="ECO:0007669"/>
    <property type="project" value="UniProtKB-KW"/>
</dbReference>
<dbReference type="Pfam" id="PF16361">
    <property type="entry name" value="Peptidase_S8_N"/>
    <property type="match status" value="1"/>
</dbReference>
<keyword evidence="4 8" id="KW-0378">Hydrolase</keyword>
<keyword evidence="6 8" id="KW-0720">Serine protease</keyword>
<keyword evidence="7" id="KW-0843">Virulence</keyword>
<evidence type="ECO:0000313" key="14">
    <source>
        <dbReference type="Proteomes" id="UP000070224"/>
    </source>
</evidence>
<dbReference type="Pfam" id="PF18962">
    <property type="entry name" value="Por_Secre_tail"/>
    <property type="match status" value="1"/>
</dbReference>
<gene>
    <name evidence="13" type="ORF">HMPREF3185_01892</name>
</gene>
<feature type="active site" description="Charge relay system" evidence="8">
    <location>
        <position position="281"/>
    </location>
</feature>
<dbReference type="SUPFAM" id="SSF49265">
    <property type="entry name" value="Fibronectin type III"/>
    <property type="match status" value="1"/>
</dbReference>
<dbReference type="PROSITE" id="PS51892">
    <property type="entry name" value="SUBTILASE"/>
    <property type="match status" value="1"/>
</dbReference>
<dbReference type="SUPFAM" id="SSF52743">
    <property type="entry name" value="Subtilisin-like"/>
    <property type="match status" value="1"/>
</dbReference>
<keyword evidence="3 8" id="KW-0645">Protease</keyword>
<feature type="active site" description="Charge relay system" evidence="8">
    <location>
        <position position="473"/>
    </location>
</feature>
<organism evidence="13 14">
    <name type="scientific">Porphyromonas somerae</name>
    <dbReference type="NCBI Taxonomy" id="322095"/>
    <lineage>
        <taxon>Bacteria</taxon>
        <taxon>Pseudomonadati</taxon>
        <taxon>Bacteroidota</taxon>
        <taxon>Bacteroidia</taxon>
        <taxon>Bacteroidales</taxon>
        <taxon>Porphyromonadaceae</taxon>
        <taxon>Porphyromonas</taxon>
    </lineage>
</organism>
<keyword evidence="14" id="KW-1185">Reference proteome</keyword>
<evidence type="ECO:0000259" key="12">
    <source>
        <dbReference type="Pfam" id="PF18962"/>
    </source>
</evidence>
<dbReference type="InterPro" id="IPR036116">
    <property type="entry name" value="FN3_sf"/>
</dbReference>
<dbReference type="PATRIC" id="fig|322095.3.peg.1867"/>
<dbReference type="NCBIfam" id="TIGR04183">
    <property type="entry name" value="Por_Secre_tail"/>
    <property type="match status" value="1"/>
</dbReference>
<dbReference type="PANTHER" id="PTHR43399:SF4">
    <property type="entry name" value="CELL WALL-ASSOCIATED PROTEASE"/>
    <property type="match status" value="1"/>
</dbReference>
<dbReference type="InterPro" id="IPR036852">
    <property type="entry name" value="Peptidase_S8/S53_dom_sf"/>
</dbReference>
<comment type="similarity">
    <text evidence="2 8">Belongs to the peptidase S8 family.</text>
</comment>
<dbReference type="InterPro" id="IPR000209">
    <property type="entry name" value="Peptidase_S8/S53_dom"/>
</dbReference>
<proteinExistence type="inferred from homology"/>
<protein>
    <submittedName>
        <fullName evidence="13">Fibronectin type III domain protein</fullName>
    </submittedName>
</protein>
<dbReference type="InterPro" id="IPR015500">
    <property type="entry name" value="Peptidase_S8_subtilisin-rel"/>
</dbReference>
<dbReference type="STRING" id="322095.HMPREF3185_01892"/>
<dbReference type="GO" id="GO:0004252">
    <property type="term" value="F:serine-type endopeptidase activity"/>
    <property type="evidence" value="ECO:0007669"/>
    <property type="project" value="UniProtKB-UniRule"/>
</dbReference>
<evidence type="ECO:0000256" key="2">
    <source>
        <dbReference type="ARBA" id="ARBA00011073"/>
    </source>
</evidence>
<dbReference type="InterPro" id="IPR026444">
    <property type="entry name" value="Secre_tail"/>
</dbReference>
<dbReference type="InterPro" id="IPR032304">
    <property type="entry name" value="Peptidase_S8_N"/>
</dbReference>
<dbReference type="OrthoDB" id="1489355at2"/>
<keyword evidence="5" id="KW-0788">Thiol protease</keyword>
<dbReference type="GO" id="GO:0008234">
    <property type="term" value="F:cysteine-type peptidase activity"/>
    <property type="evidence" value="ECO:0007669"/>
    <property type="project" value="UniProtKB-KW"/>
</dbReference>
<evidence type="ECO:0000256" key="8">
    <source>
        <dbReference type="PROSITE-ProRule" id="PRU01240"/>
    </source>
</evidence>
<dbReference type="PROSITE" id="PS00138">
    <property type="entry name" value="SUBTILASE_SER"/>
    <property type="match status" value="1"/>
</dbReference>
<evidence type="ECO:0000313" key="13">
    <source>
        <dbReference type="EMBL" id="KXB73873.1"/>
    </source>
</evidence>
<sequence>MKRSILTLSLLSALAVTSCQRDFDEVTPQREPQASETGSPTTPARAFLSTQGAEAGVLYFRIQRSAKSSLRAFDANGASMSSLPSQMAQSLRSIGTESLEPLFPIDPRFEERMRREGLDLWYVVRFNKQQDLQAAMQTLSTTPEIEYTEPVYEIARPTGKAVAVDAPRRSDAPAAPFDDPMLGDQWHYNNTGRFSRSVAGADIGLFKAWKTETGKPNVIVAITDGGIDITHPDLKDNLYVNQKELNGQEGVDDDGNGFIDDINGFNFIHNNGKIYPDDESHGTHVAGTVAARNNNGIGVAGIAGGDGTEGSGARLMSCQIFGGEREGGNSANAIVYSANNGAVISQNSWGYIYKANITAIPQSQKAAIDYFIKYAGCDKDGNQLPNSPMKGGVVIFAAGNDGLDYRSFPGAYPPVVAVGSMAPDWKSAYYSNRGDWVDITAPGGDAHYPQGEVLSTLSKKITGKDYGYMQGTSMACPHVSGIAALIVSHFGRQGFTNVECQQRLLGALKAQNIDALTGYPGRMGRGYIDASAVFAENKGKAPAKVSQINVDEVSFVTANISWAAVSDEDDGTPVEYNVYLSEKEITDANAKNAHYAKINATGYAAGTKMFLPLSALTENTSYHIAIEAIDRWGLKSGLTMGQFKTKKNNPPVLTLSTDKKIRVSALTKETFSVTFSDPDQQKVSINVAGETRGVSYQVSGDKVIFSLRAVAPVGNHEIKVTATDVLGAKTELTIPFEVYTYKAPAFIASLGNHVVGMGQSTMVEVAPSLEKSDGVTITYKASVADGSIASAAIAEDGKLTIRGLKTGTTQVQVEASDGISTPVQTSIPVRVVKDASEPVYSVYPIPATTELNIVLNPAIQRANIQIYSLSGVKALDRDYTVAGIGKVKLLVKNLAPGAYTLRVQSAQGSYTKAFVKK</sequence>
<evidence type="ECO:0000259" key="10">
    <source>
        <dbReference type="Pfam" id="PF00082"/>
    </source>
</evidence>
<dbReference type="EMBL" id="LSDK01000131">
    <property type="protein sequence ID" value="KXB73873.1"/>
    <property type="molecule type" value="Genomic_DNA"/>
</dbReference>
<evidence type="ECO:0000259" key="11">
    <source>
        <dbReference type="Pfam" id="PF16361"/>
    </source>
</evidence>
<dbReference type="PRINTS" id="PR00723">
    <property type="entry name" value="SUBTILISIN"/>
</dbReference>
<dbReference type="PROSITE" id="PS00137">
    <property type="entry name" value="SUBTILASE_HIS"/>
    <property type="match status" value="1"/>
</dbReference>
<comment type="caution">
    <text evidence="13">The sequence shown here is derived from an EMBL/GenBank/DDBJ whole genome shotgun (WGS) entry which is preliminary data.</text>
</comment>
<dbReference type="RefSeq" id="WP_060935967.1">
    <property type="nucleotide sequence ID" value="NZ_KQ960464.1"/>
</dbReference>
<dbReference type="Gene3D" id="2.60.40.10">
    <property type="entry name" value="Immunoglobulins"/>
    <property type="match status" value="1"/>
</dbReference>
<evidence type="ECO:0000256" key="3">
    <source>
        <dbReference type="ARBA" id="ARBA00022670"/>
    </source>
</evidence>
<dbReference type="InterPro" id="IPR023828">
    <property type="entry name" value="Peptidase_S8_Ser-AS"/>
</dbReference>
<evidence type="ECO:0000256" key="9">
    <source>
        <dbReference type="SAM" id="MobiDB-lite"/>
    </source>
</evidence>
<evidence type="ECO:0000256" key="7">
    <source>
        <dbReference type="ARBA" id="ARBA00023026"/>
    </source>
</evidence>
<evidence type="ECO:0000256" key="5">
    <source>
        <dbReference type="ARBA" id="ARBA00022807"/>
    </source>
</evidence>
<feature type="region of interest" description="Disordered" evidence="9">
    <location>
        <begin position="24"/>
        <end position="44"/>
    </location>
</feature>
<dbReference type="Pfam" id="PF00082">
    <property type="entry name" value="Peptidase_S8"/>
    <property type="match status" value="1"/>
</dbReference>
<dbReference type="InterPro" id="IPR022398">
    <property type="entry name" value="Peptidase_S8_His-AS"/>
</dbReference>
<feature type="domain" description="Peptidase S8/S53" evidence="10">
    <location>
        <begin position="217"/>
        <end position="508"/>
    </location>
</feature>
<comment type="similarity">
    <text evidence="1">Belongs to the peptidase C25 family.</text>
</comment>
<name>A0A134B1Q8_9PORP</name>
<dbReference type="InterPro" id="IPR013783">
    <property type="entry name" value="Ig-like_fold"/>
</dbReference>
<evidence type="ECO:0000256" key="6">
    <source>
        <dbReference type="ARBA" id="ARBA00022825"/>
    </source>
</evidence>
<feature type="compositionally biased region" description="Polar residues" evidence="9">
    <location>
        <begin position="30"/>
        <end position="44"/>
    </location>
</feature>
<dbReference type="AlphaFoldDB" id="A0A134B1Q8"/>
<dbReference type="PROSITE" id="PS51257">
    <property type="entry name" value="PROKAR_LIPOPROTEIN"/>
    <property type="match status" value="1"/>
</dbReference>
<dbReference type="InterPro" id="IPR051048">
    <property type="entry name" value="Peptidase_S8/S53_subtilisin"/>
</dbReference>
<evidence type="ECO:0000256" key="1">
    <source>
        <dbReference type="ARBA" id="ARBA00006067"/>
    </source>
</evidence>
<feature type="active site" description="Charge relay system" evidence="8">
    <location>
        <position position="224"/>
    </location>
</feature>
<evidence type="ECO:0000256" key="4">
    <source>
        <dbReference type="ARBA" id="ARBA00022801"/>
    </source>
</evidence>
<accession>A0A134B1Q8</accession>
<feature type="domain" description="Subtilase N-terminal" evidence="11">
    <location>
        <begin position="84"/>
        <end position="192"/>
    </location>
</feature>
<dbReference type="Proteomes" id="UP000070224">
    <property type="component" value="Unassembled WGS sequence"/>
</dbReference>
<dbReference type="Gene3D" id="3.40.50.200">
    <property type="entry name" value="Peptidase S8/S53 domain"/>
    <property type="match status" value="1"/>
</dbReference>
<reference evidence="14" key="1">
    <citation type="submission" date="2016-01" db="EMBL/GenBank/DDBJ databases">
        <authorList>
            <person name="Mitreva M."/>
            <person name="Pepin K.H."/>
            <person name="Mihindukulasuriya K.A."/>
            <person name="Fulton R."/>
            <person name="Fronick C."/>
            <person name="O'Laughlin M."/>
            <person name="Miner T."/>
            <person name="Herter B."/>
            <person name="Rosa B.A."/>
            <person name="Cordes M."/>
            <person name="Tomlinson C."/>
            <person name="Wollam A."/>
            <person name="Palsikar V.B."/>
            <person name="Mardis E.R."/>
            <person name="Wilson R.K."/>
        </authorList>
    </citation>
    <scope>NUCLEOTIDE SEQUENCE [LARGE SCALE GENOMIC DNA]</scope>
    <source>
        <strain evidence="14">KA00683</strain>
    </source>
</reference>
<feature type="domain" description="Secretion system C-terminal sorting" evidence="12">
    <location>
        <begin position="842"/>
        <end position="914"/>
    </location>
</feature>
<dbReference type="PANTHER" id="PTHR43399">
    <property type="entry name" value="SUBTILISIN-RELATED"/>
    <property type="match status" value="1"/>
</dbReference>